<dbReference type="InterPro" id="IPR051396">
    <property type="entry name" value="Bact_Antivir_Def_Nuclease"/>
</dbReference>
<feature type="domain" description="Endonuclease GajA/Old nuclease/RecF-like AAA" evidence="1">
    <location>
        <begin position="312"/>
        <end position="397"/>
    </location>
</feature>
<dbReference type="OrthoDB" id="3322489at2"/>
<name>A0A2S0USM3_9RHOB</name>
<evidence type="ECO:0000313" key="2">
    <source>
        <dbReference type="EMBL" id="AWB50807.1"/>
    </source>
</evidence>
<evidence type="ECO:0000259" key="1">
    <source>
        <dbReference type="Pfam" id="PF13175"/>
    </source>
</evidence>
<keyword evidence="3" id="KW-1185">Reference proteome</keyword>
<protein>
    <recommendedName>
        <fullName evidence="1">Endonuclease GajA/Old nuclease/RecF-like AAA domain-containing protein</fullName>
    </recommendedName>
</protein>
<dbReference type="SUPFAM" id="SSF52540">
    <property type="entry name" value="P-loop containing nucleoside triphosphate hydrolases"/>
    <property type="match status" value="1"/>
</dbReference>
<geneLocation type="plasmid" evidence="2">
    <name>unnamed2</name>
</geneLocation>
<feature type="domain" description="Endonuclease GajA/Old nuclease/RecF-like AAA" evidence="1">
    <location>
        <begin position="1"/>
        <end position="46"/>
    </location>
</feature>
<evidence type="ECO:0000313" key="3">
    <source>
        <dbReference type="Proteomes" id="UP000244496"/>
    </source>
</evidence>
<reference evidence="2 3" key="1">
    <citation type="submission" date="2018-04" db="EMBL/GenBank/DDBJ databases">
        <title>Genome sequencing of Gemmobacter.</title>
        <authorList>
            <person name="Yi H."/>
            <person name="Baek M.-G."/>
        </authorList>
    </citation>
    <scope>NUCLEOTIDE SEQUENCE [LARGE SCALE GENOMIC DNA]</scope>
    <source>
        <strain evidence="2 3">HYN0069</strain>
        <plasmid evidence="3">Plasmid unnamed2</plasmid>
    </source>
</reference>
<dbReference type="RefSeq" id="WP_108437607.1">
    <property type="nucleotide sequence ID" value="NZ_CP028920.1"/>
</dbReference>
<dbReference type="Pfam" id="PF13175">
    <property type="entry name" value="AAA_15"/>
    <property type="match status" value="2"/>
</dbReference>
<dbReference type="EMBL" id="CP028920">
    <property type="protein sequence ID" value="AWB50807.1"/>
    <property type="molecule type" value="Genomic_DNA"/>
</dbReference>
<dbReference type="InterPro" id="IPR027417">
    <property type="entry name" value="P-loop_NTPase"/>
</dbReference>
<dbReference type="KEGG" id="geh:HYN69_19705"/>
<dbReference type="PANTHER" id="PTHR43581">
    <property type="entry name" value="ATP/GTP PHOSPHATASE"/>
    <property type="match status" value="1"/>
</dbReference>
<keyword evidence="2" id="KW-0614">Plasmid</keyword>
<sequence length="656" mass="74422">MKLKEYRVREFRSIWDTGPIKVDDQTTCFVGKNEAGKTTVLTALYRTNPIRPKDAVFDETYDYPKREVEDYLHAVESGEREKAVVVNCTYELEQDDFDAISEVFGPKAFTGPTFTRECYYGNNSSKGFLTCDEAAARKHLADNSALPDDLKTKLLEASGWQAFADTINVAEATEAVMALKSLVDKVTKSGNVRSYIYHNLIWPRVPKFLYFDEYYQMEGQANLNALIAREDSDQLLDSDYPLIGLINLARLDHRKLVATNNTVELKNKLQGAGNHLTQRIVKYWSQNKHIQMRFDVRDAKAGDPDGMQQGVNVWGEVYDSVHWATTPLSNRSRGFVWFFSFLAWYEDIKRQKQNVILLLDEPGLSLHGRAQADLLRYFDSELSGHQLLYTTHSPFMIDPTKFERVRIVQDLGIDALEALPKEEDGTKVLANVFDATDDSLFPLQGALGYEIQQTLFIGPNSLIVEGVADMLYLRAMSAQMEREGREGLSEQWTITPVGGSGKVPTFVALLGSQKGINVATLLDIQNSDKQLIEDLYKKNLLNKKQVSTYADFTGTAEADVEDMFDRSFYLELVNGEYGKQLASRITPSKLNQNVPRTLRAIDAWLAENPMKSGSFGHYRPARFFTEQLSTLWPKVSDETKDRFEAAFKHLNGLLRR</sequence>
<dbReference type="AlphaFoldDB" id="A0A2S0USM3"/>
<dbReference type="InterPro" id="IPR041685">
    <property type="entry name" value="AAA_GajA/Old/RecF-like"/>
</dbReference>
<accession>A0A2S0USM3</accession>
<dbReference type="Proteomes" id="UP000244496">
    <property type="component" value="Plasmid unnamed2"/>
</dbReference>
<dbReference type="PANTHER" id="PTHR43581:SF3">
    <property type="entry name" value="AAA+ ATPASE DOMAIN-CONTAINING PROTEIN"/>
    <property type="match status" value="1"/>
</dbReference>
<organism evidence="2 3">
    <name type="scientific">Paragemmobacter aquarius</name>
    <dbReference type="NCBI Taxonomy" id="2169400"/>
    <lineage>
        <taxon>Bacteria</taxon>
        <taxon>Pseudomonadati</taxon>
        <taxon>Pseudomonadota</taxon>
        <taxon>Alphaproteobacteria</taxon>
        <taxon>Rhodobacterales</taxon>
        <taxon>Paracoccaceae</taxon>
        <taxon>Paragemmobacter</taxon>
    </lineage>
</organism>
<dbReference type="Gene3D" id="3.40.50.300">
    <property type="entry name" value="P-loop containing nucleotide triphosphate hydrolases"/>
    <property type="match status" value="1"/>
</dbReference>
<proteinExistence type="predicted"/>
<gene>
    <name evidence="2" type="ORF">HYN69_19705</name>
</gene>